<dbReference type="PANTHER" id="PTHR37539">
    <property type="entry name" value="SECRETED PROTEIN-RELATED"/>
    <property type="match status" value="1"/>
</dbReference>
<proteinExistence type="predicted"/>
<dbReference type="InterPro" id="IPR018713">
    <property type="entry name" value="MPAB/Lcp_cat_dom"/>
</dbReference>
<dbReference type="OrthoDB" id="6361347at2759"/>
<keyword evidence="2" id="KW-0812">Transmembrane</keyword>
<evidence type="ECO:0000313" key="5">
    <source>
        <dbReference type="Proteomes" id="UP000235786"/>
    </source>
</evidence>
<evidence type="ECO:0000256" key="1">
    <source>
        <dbReference type="SAM" id="MobiDB-lite"/>
    </source>
</evidence>
<keyword evidence="2" id="KW-1133">Transmembrane helix</keyword>
<feature type="region of interest" description="Disordered" evidence="1">
    <location>
        <begin position="52"/>
        <end position="80"/>
    </location>
</feature>
<feature type="transmembrane region" description="Helical" evidence="2">
    <location>
        <begin position="353"/>
        <end position="373"/>
    </location>
</feature>
<gene>
    <name evidence="4" type="ORF">L207DRAFT_481718</name>
</gene>
<evidence type="ECO:0000256" key="2">
    <source>
        <dbReference type="SAM" id="Phobius"/>
    </source>
</evidence>
<evidence type="ECO:0000313" key="4">
    <source>
        <dbReference type="EMBL" id="PMD45362.1"/>
    </source>
</evidence>
<accession>A0A2J6S3L8</accession>
<feature type="transmembrane region" description="Helical" evidence="2">
    <location>
        <begin position="442"/>
        <end position="462"/>
    </location>
</feature>
<dbReference type="PANTHER" id="PTHR37539:SF1">
    <property type="entry name" value="ER-BOUND OXYGENASE MPAB_MPAB'_RUBBER OXYGENASE CATALYTIC DOMAIN-CONTAINING PROTEIN"/>
    <property type="match status" value="1"/>
</dbReference>
<dbReference type="AlphaFoldDB" id="A0A2J6S3L8"/>
<sequence length="474" mass="53491">MSWLNPFSRKDENSRHCWGYDFQWTPQHMTPAEMHPLKYSYDVLGEQCLDRLDSISPPDPGQRIPRNRSRTGTDGNPGAKRDLYALLRDNASEDETLGRLWEEANTIPPWVDWDQIARGQDVFYRYGGVALTALAYQSLLGGMGAARVTEVLARTGGFSTSVAKSRMYETTQHILQVTSSLESIKPGGAGQASSIRVRLLHAAVRRRIMKLAKEKPEYYSVGKFGVPINDLDSIGTIITFSATLIWLGFPRQGIWMRQQEILDYLALWRLVAHYIGTPTEYFETPERAKSMMESLLISEICPSETSKVLANNIILSLQGQPPTYASRDFLVASARWLNGDELADALGLGRPSLYYKALVAGQCIFFICICYTYRSIPYLDKRKLKALRRIFYKVIVENKTHGLGEETNFDFKYIPRFDTTTAMGEYVSGLKGSGVERRNLRALFMGSAVLGLVSYFCLQTTFRVIGKVGAWWAT</sequence>
<protein>
    <recommendedName>
        <fullName evidence="3">ER-bound oxygenase mpaB/mpaB'/Rubber oxygenase catalytic domain-containing protein</fullName>
    </recommendedName>
</protein>
<dbReference type="InterPro" id="IPR037473">
    <property type="entry name" value="Lcp-like"/>
</dbReference>
<dbReference type="STRING" id="1149755.A0A2J6S3L8"/>
<keyword evidence="2" id="KW-0472">Membrane</keyword>
<evidence type="ECO:0000259" key="3">
    <source>
        <dbReference type="Pfam" id="PF09995"/>
    </source>
</evidence>
<reference evidence="4 5" key="1">
    <citation type="submission" date="2016-04" db="EMBL/GenBank/DDBJ databases">
        <title>A degradative enzymes factory behind the ericoid mycorrhizal symbiosis.</title>
        <authorList>
            <consortium name="DOE Joint Genome Institute"/>
            <person name="Martino E."/>
            <person name="Morin E."/>
            <person name="Grelet G."/>
            <person name="Kuo A."/>
            <person name="Kohler A."/>
            <person name="Daghino S."/>
            <person name="Barry K."/>
            <person name="Choi C."/>
            <person name="Cichocki N."/>
            <person name="Clum A."/>
            <person name="Copeland A."/>
            <person name="Hainaut M."/>
            <person name="Haridas S."/>
            <person name="Labutti K."/>
            <person name="Lindquist E."/>
            <person name="Lipzen A."/>
            <person name="Khouja H.-R."/>
            <person name="Murat C."/>
            <person name="Ohm R."/>
            <person name="Olson A."/>
            <person name="Spatafora J."/>
            <person name="Veneault-Fourrey C."/>
            <person name="Henrissat B."/>
            <person name="Grigoriev I."/>
            <person name="Martin F."/>
            <person name="Perotto S."/>
        </authorList>
    </citation>
    <scope>NUCLEOTIDE SEQUENCE [LARGE SCALE GENOMIC DNA]</scope>
    <source>
        <strain evidence="4 5">F</strain>
    </source>
</reference>
<dbReference type="GO" id="GO:0016491">
    <property type="term" value="F:oxidoreductase activity"/>
    <property type="evidence" value="ECO:0007669"/>
    <property type="project" value="InterPro"/>
</dbReference>
<organism evidence="4 5">
    <name type="scientific">Hyaloscypha variabilis (strain UAMH 11265 / GT02V1 / F)</name>
    <name type="common">Meliniomyces variabilis</name>
    <dbReference type="NCBI Taxonomy" id="1149755"/>
    <lineage>
        <taxon>Eukaryota</taxon>
        <taxon>Fungi</taxon>
        <taxon>Dikarya</taxon>
        <taxon>Ascomycota</taxon>
        <taxon>Pezizomycotina</taxon>
        <taxon>Leotiomycetes</taxon>
        <taxon>Helotiales</taxon>
        <taxon>Hyaloscyphaceae</taxon>
        <taxon>Hyaloscypha</taxon>
        <taxon>Hyaloscypha variabilis</taxon>
    </lineage>
</organism>
<dbReference type="Proteomes" id="UP000235786">
    <property type="component" value="Unassembled WGS sequence"/>
</dbReference>
<dbReference type="Pfam" id="PF09995">
    <property type="entry name" value="MPAB_Lcp_cat"/>
    <property type="match status" value="1"/>
</dbReference>
<feature type="domain" description="ER-bound oxygenase mpaB/mpaB'/Rubber oxygenase catalytic" evidence="3">
    <location>
        <begin position="128"/>
        <end position="351"/>
    </location>
</feature>
<name>A0A2J6S3L8_HYAVF</name>
<keyword evidence="5" id="KW-1185">Reference proteome</keyword>
<dbReference type="EMBL" id="KZ613940">
    <property type="protein sequence ID" value="PMD45362.1"/>
    <property type="molecule type" value="Genomic_DNA"/>
</dbReference>